<organism evidence="7">
    <name type="scientific">Ostrea edulis</name>
    <name type="common">Native oyster</name>
    <name type="synonym">European flat oyster</name>
    <dbReference type="NCBI Taxonomy" id="37623"/>
    <lineage>
        <taxon>Eukaryota</taxon>
        <taxon>Metazoa</taxon>
        <taxon>Spiralia</taxon>
        <taxon>Lophotrochozoa</taxon>
        <taxon>Mollusca</taxon>
        <taxon>Bivalvia</taxon>
        <taxon>Autobranchia</taxon>
        <taxon>Pteriomorphia</taxon>
        <taxon>Ostreida</taxon>
        <taxon>Ostreoidea</taxon>
        <taxon>Ostreidae</taxon>
        <taxon>Ostrea</taxon>
    </lineage>
</organism>
<sequence>MKELHTSQSVKIPKGVSCSVRARKVIIKGPRGNLTRTFRHLAVDITMVNKNTIMVEKWFGKHKELAAVRTVCSHIENMIKGVTKGFLYKMRSVYAHFPINCAVQEGGHAVEIRNFLGEKFVRRVNMLNGVNIKPSTQKDEFILEGNDIEAVSTSAALIQQSTTVKKEDIRKFLDGIYVSEKTTVVQE</sequence>
<dbReference type="GO" id="GO:0019843">
    <property type="term" value="F:rRNA binding"/>
    <property type="evidence" value="ECO:0007669"/>
    <property type="project" value="InterPro"/>
</dbReference>
<dbReference type="InterPro" id="IPR036789">
    <property type="entry name" value="Ribosomal_uL6-like_a/b-dom_sf"/>
</dbReference>
<keyword evidence="3" id="KW-0687">Ribonucleoprotein</keyword>
<dbReference type="PIRSF" id="PIRSF002162">
    <property type="entry name" value="Ribosomal_L6"/>
    <property type="match status" value="1"/>
</dbReference>
<evidence type="ECO:0000256" key="1">
    <source>
        <dbReference type="ARBA" id="ARBA00009356"/>
    </source>
</evidence>
<dbReference type="InterPro" id="IPR020040">
    <property type="entry name" value="Ribosomal_uL6_a/b-dom"/>
</dbReference>
<dbReference type="GO" id="GO:0022625">
    <property type="term" value="C:cytosolic large ribosomal subunit"/>
    <property type="evidence" value="ECO:0007669"/>
    <property type="project" value="TreeGrafter"/>
</dbReference>
<dbReference type="AlphaFoldDB" id="J9Q4I9"/>
<accession>J9Q4I9</accession>
<name>J9Q4I9_OSTED</name>
<reference evidence="7" key="1">
    <citation type="journal article" date="2013" name="Mar. Biotechnol.">
        <title>Identification of relevant cancer related-genes in the flat oyster Ostrea edulis affected by disseminated neoplasia.</title>
        <authorList>
            <person name="Martin-Gomez L."/>
            <person name="Villalba A."/>
            <person name="Carballal M.J."/>
            <person name="Abollo E."/>
        </authorList>
    </citation>
    <scope>NUCLEOTIDE SEQUENCE</scope>
    <source>
        <strain evidence="7">M13F.NEO.190</strain>
    </source>
</reference>
<feature type="domain" description="Large ribosomal subunit protein uL6 alpha-beta" evidence="6">
    <location>
        <begin position="12"/>
        <end position="85"/>
    </location>
</feature>
<protein>
    <recommendedName>
        <fullName evidence="4">Large ribosomal subunit protein uL6</fullName>
    </recommendedName>
    <alternativeName>
        <fullName evidence="5">60S ribosomal protein L9</fullName>
    </alternativeName>
</protein>
<dbReference type="FunFam" id="3.90.930.12:FF:000003">
    <property type="entry name" value="60S ribosomal protein L9"/>
    <property type="match status" value="1"/>
</dbReference>
<dbReference type="PANTHER" id="PTHR11655:SF16">
    <property type="entry name" value="60S RIBOSOMAL PROTEIN L9"/>
    <property type="match status" value="1"/>
</dbReference>
<evidence type="ECO:0000256" key="5">
    <source>
        <dbReference type="ARBA" id="ARBA00035349"/>
    </source>
</evidence>
<dbReference type="PANTHER" id="PTHR11655">
    <property type="entry name" value="60S/50S RIBOSOMAL PROTEIN L6/L9"/>
    <property type="match status" value="1"/>
</dbReference>
<dbReference type="EMBL" id="JN091808">
    <property type="protein sequence ID" value="AFJ91750.1"/>
    <property type="molecule type" value="mRNA"/>
</dbReference>
<dbReference type="OrthoDB" id="10252633at2759"/>
<dbReference type="Pfam" id="PF00347">
    <property type="entry name" value="Ribosomal_L6"/>
    <property type="match status" value="2"/>
</dbReference>
<dbReference type="InterPro" id="IPR000702">
    <property type="entry name" value="Ribosomal_uL6-like"/>
</dbReference>
<evidence type="ECO:0000256" key="4">
    <source>
        <dbReference type="ARBA" id="ARBA00035246"/>
    </source>
</evidence>
<dbReference type="GO" id="GO:0002181">
    <property type="term" value="P:cytoplasmic translation"/>
    <property type="evidence" value="ECO:0007669"/>
    <property type="project" value="TreeGrafter"/>
</dbReference>
<dbReference type="SUPFAM" id="SSF56053">
    <property type="entry name" value="Ribosomal protein L6"/>
    <property type="match status" value="2"/>
</dbReference>
<dbReference type="GO" id="GO:0003735">
    <property type="term" value="F:structural constituent of ribosome"/>
    <property type="evidence" value="ECO:0007669"/>
    <property type="project" value="InterPro"/>
</dbReference>
<feature type="domain" description="Large ribosomal subunit protein uL6 alpha-beta" evidence="6">
    <location>
        <begin position="97"/>
        <end position="175"/>
    </location>
</feature>
<keyword evidence="2 7" id="KW-0689">Ribosomal protein</keyword>
<evidence type="ECO:0000313" key="7">
    <source>
        <dbReference type="EMBL" id="AFJ91750.1"/>
    </source>
</evidence>
<dbReference type="FunFam" id="3.90.930.12:FF:000004">
    <property type="entry name" value="60S ribosomal protein L9"/>
    <property type="match status" value="1"/>
</dbReference>
<evidence type="ECO:0000259" key="6">
    <source>
        <dbReference type="Pfam" id="PF00347"/>
    </source>
</evidence>
<proteinExistence type="evidence at transcript level"/>
<comment type="similarity">
    <text evidence="1">Belongs to the universal ribosomal protein uL6 family.</text>
</comment>
<dbReference type="Gene3D" id="3.90.930.12">
    <property type="entry name" value="Ribosomal protein L6, alpha-beta domain"/>
    <property type="match status" value="2"/>
</dbReference>
<evidence type="ECO:0000256" key="2">
    <source>
        <dbReference type="ARBA" id="ARBA00022980"/>
    </source>
</evidence>
<evidence type="ECO:0000256" key="3">
    <source>
        <dbReference type="ARBA" id="ARBA00023274"/>
    </source>
</evidence>